<feature type="region of interest" description="Disordered" evidence="1">
    <location>
        <begin position="1215"/>
        <end position="1274"/>
    </location>
</feature>
<evidence type="ECO:0000256" key="1">
    <source>
        <dbReference type="SAM" id="MobiDB-lite"/>
    </source>
</evidence>
<reference evidence="3" key="1">
    <citation type="submission" date="2014-03" db="EMBL/GenBank/DDBJ databases">
        <authorList>
            <person name="Aksoy S."/>
            <person name="Warren W."/>
            <person name="Wilson R.K."/>
        </authorList>
    </citation>
    <scope>NUCLEOTIDE SEQUENCE [LARGE SCALE GENOMIC DNA]</scope>
    <source>
        <strain evidence="3">IAEA</strain>
    </source>
</reference>
<feature type="compositionally biased region" description="Acidic residues" evidence="1">
    <location>
        <begin position="1054"/>
        <end position="1091"/>
    </location>
</feature>
<feature type="region of interest" description="Disordered" evidence="1">
    <location>
        <begin position="454"/>
        <end position="489"/>
    </location>
</feature>
<proteinExistence type="predicted"/>
<dbReference type="EnsemblMetazoa" id="GPAI018043-RA">
    <property type="protein sequence ID" value="GPAI018043-PA"/>
    <property type="gene ID" value="GPAI018043"/>
</dbReference>
<evidence type="ECO:0000313" key="3">
    <source>
        <dbReference type="Proteomes" id="UP000092445"/>
    </source>
</evidence>
<feature type="compositionally biased region" description="Basic and acidic residues" evidence="1">
    <location>
        <begin position="1215"/>
        <end position="1232"/>
    </location>
</feature>
<feature type="compositionally biased region" description="Basic and acidic residues" evidence="1">
    <location>
        <begin position="1043"/>
        <end position="1053"/>
    </location>
</feature>
<accession>A0A1A9ZL39</accession>
<feature type="compositionally biased region" description="Basic and acidic residues" evidence="1">
    <location>
        <begin position="973"/>
        <end position="985"/>
    </location>
</feature>
<feature type="compositionally biased region" description="Basic and acidic residues" evidence="1">
    <location>
        <begin position="281"/>
        <end position="293"/>
    </location>
</feature>
<organism evidence="2 3">
    <name type="scientific">Glossina pallidipes</name>
    <name type="common">Tsetse fly</name>
    <dbReference type="NCBI Taxonomy" id="7398"/>
    <lineage>
        <taxon>Eukaryota</taxon>
        <taxon>Metazoa</taxon>
        <taxon>Ecdysozoa</taxon>
        <taxon>Arthropoda</taxon>
        <taxon>Hexapoda</taxon>
        <taxon>Insecta</taxon>
        <taxon>Pterygota</taxon>
        <taxon>Neoptera</taxon>
        <taxon>Endopterygota</taxon>
        <taxon>Diptera</taxon>
        <taxon>Brachycera</taxon>
        <taxon>Muscomorpha</taxon>
        <taxon>Hippoboscoidea</taxon>
        <taxon>Glossinidae</taxon>
        <taxon>Glossina</taxon>
    </lineage>
</organism>
<feature type="region of interest" description="Disordered" evidence="1">
    <location>
        <begin position="358"/>
        <end position="416"/>
    </location>
</feature>
<feature type="region of interest" description="Disordered" evidence="1">
    <location>
        <begin position="186"/>
        <end position="222"/>
    </location>
</feature>
<reference evidence="2" key="2">
    <citation type="submission" date="2020-05" db="UniProtKB">
        <authorList>
            <consortium name="EnsemblMetazoa"/>
        </authorList>
    </citation>
    <scope>IDENTIFICATION</scope>
    <source>
        <strain evidence="2">IAEA</strain>
    </source>
</reference>
<evidence type="ECO:0000313" key="2">
    <source>
        <dbReference type="EnsemblMetazoa" id="GPAI018043-PA"/>
    </source>
</evidence>
<feature type="compositionally biased region" description="Basic and acidic residues" evidence="1">
    <location>
        <begin position="1602"/>
        <end position="1614"/>
    </location>
</feature>
<feature type="compositionally biased region" description="Low complexity" evidence="1">
    <location>
        <begin position="211"/>
        <end position="222"/>
    </location>
</feature>
<keyword evidence="3" id="KW-1185">Reference proteome</keyword>
<feature type="region of interest" description="Disordered" evidence="1">
    <location>
        <begin position="1599"/>
        <end position="1639"/>
    </location>
</feature>
<sequence length="1680" mass="190080">MSVKINVNGNFKKCSRSHAILEDPQRVRKEEEKNRRKLRLLQVREKAKNVAQKVRYEVAAEKERQLKNLEEAKAKELDVWRKDMIKQHSQAYCSAINEIGQAHRAAKKENQKSICVNANRAPRRFYTNQKKCTCCKESKCISTQTDKVQSEADNDVCKRRKPLKCICEDAEEVTKDNEFAGKRKRTISFSSSSSDSDSEMDPKGQFDLEITDSSCSDTSSLSSTECVSSAKKSETEKKVSQKIPCTVLDVEVDSNNSIEIISPREGQEGQKVIKIRPSRSSKKDKQTADKRVQAESISQNSSDSTSSMNKKDKKNVDRKVESESAPENSSECISICFSPSKKPALVSKKPNEEKRFTLVSNLIKKHQSTTSIMTPELSEKEKSSPSKQSTTTYTTSQSHSGIEAPAPSQKTSSISFKNATMPQSRQTFVVSNSGSASSGRVQFYDYNTKQSKGYVQPSRVTVERQQDRSQPTAMEDAAKEKQLQKDRDEARIKQNKKMEERGQKALDREQVRQDCNELTEKLEALTKQYPRQLPTRDNTEHFFEDKRVRNEAKLNAAVEELLSRPTIITCSEIYKPGPNVLKTSTKSAKLQNELNLGCTPLPADDVSGDSCCSILLDYVEDQSKQLYSDLQKSDQNKEKATHLKSLLKRLDEFRNCLLRELKDESQKSKISRKNDMRRIVESVADLLKECYNIPGAKTKEKTEKESLKEESKKIVLTDPNKPLEIVITVKGDEGRQIRHSGKIKKKPARTPARLTALVKSPHSKKAIPVKKQRTPSQKQESIRLYDSNSTSYQSLPPEMVTKLDDLMKQQLLDKTRHHKDNKPSTERKTMKRSPPPPLNPLTAQYIQRLLAMSHGDIQKLGVNSSEIETPSSSIINTPNNLTSSSDIVSNERLEFIQNFIEDNRSFIKELEQTLDTHNTLPGDASIRLFDDIWRKRLLFKEGQMPNKNKDDKQRHNDWDVENLRHADTIIQDKGSKEPHGEKQRYTDANIRKKRAQTFDGETRRNMNVDSQKKRHNVVNGQKQTQETDKRKSEAGQSKAKVIKQRESKKPEKEGQEEDQEQETEEEVEEEEGEEKGEEEDEEEEKEEEGEAFVDTLSSESSDKNSRHGKVEKLTQTSSTLEKVQKVDKAVETNIAETPAIVEASQRLTENCALRIAELTELINRVREEKQRLLEVTLSSTSETGLQSTEYLELPECSESNKKIDPIETGVNLKKDKAKLSKAHAIGDSRDSGIYDSRPATAQGERTDVEPDSRTSPEQPSKQQRKQKPPPTIQRFSPQLTEAEPIHELSTILEVETPATSRINAAQNAGESANAPQSPPQIAFPTFEQYVKQNNLDLTQLDAAQNAQLHIDFCQYIDKLQKQQIKSPPKYKEFPTAKDYMQHCLDSDSRISQCAISETSTEPGEQTGLKTVSPVNFPKSHEYTICTTSESTETRQQLMISNTTGISSSSHECESVNIEDELKKRNILKQPFRSSEKKKPVRASSNPEAEFFADVMPIESGIEKLSTSEQTADSLEDTLIQLLKQWPELIRRNVEENLTFKHKDHKPCATMEANQSLNIREFLTRELLKHATLSSSLSSSSEDSLCNQFLLSIIGSISPRQNSKTDKKNAPRIVEHQVTSTPVEEMQSPKSTNYDSSDISSQMFTGESTISSIRCQQQQRKCSQLFANNKGHAAGDRSSST</sequence>
<feature type="region of interest" description="Disordered" evidence="1">
    <location>
        <begin position="259"/>
        <end position="334"/>
    </location>
</feature>
<feature type="compositionally biased region" description="Polar residues" evidence="1">
    <location>
        <begin position="1616"/>
        <end position="1639"/>
    </location>
</feature>
<feature type="region of interest" description="Disordered" evidence="1">
    <location>
        <begin position="967"/>
        <end position="1120"/>
    </location>
</feature>
<protein>
    <submittedName>
        <fullName evidence="2">Uncharacterized protein</fullName>
    </submittedName>
</protein>
<dbReference type="PANTHER" id="PTHR36812">
    <property type="entry name" value="NEUROFILAMENT TRIPLET M PROTEIN-LIKE PROTEIN"/>
    <property type="match status" value="1"/>
</dbReference>
<feature type="region of interest" description="Disordered" evidence="1">
    <location>
        <begin position="813"/>
        <end position="838"/>
    </location>
</feature>
<dbReference type="PANTHER" id="PTHR36812:SF9">
    <property type="entry name" value="MYB-LIKE PROTEIN X ISOFORM X1"/>
    <property type="match status" value="1"/>
</dbReference>
<feature type="compositionally biased region" description="Low complexity" evidence="1">
    <location>
        <begin position="385"/>
        <end position="400"/>
    </location>
</feature>
<feature type="compositionally biased region" description="Basic residues" evidence="1">
    <location>
        <begin position="761"/>
        <end position="773"/>
    </location>
</feature>
<feature type="compositionally biased region" description="Basic and acidic residues" evidence="1">
    <location>
        <begin position="1100"/>
        <end position="1112"/>
    </location>
</feature>
<dbReference type="VEuPathDB" id="VectorBase:GPAI018043"/>
<feature type="compositionally biased region" description="Basic and acidic residues" evidence="1">
    <location>
        <begin position="1244"/>
        <end position="1254"/>
    </location>
</feature>
<feature type="region of interest" description="Disordered" evidence="1">
    <location>
        <begin position="760"/>
        <end position="782"/>
    </location>
</feature>
<name>A0A1A9ZL39_GLOPL</name>
<feature type="compositionally biased region" description="Low complexity" evidence="1">
    <location>
        <begin position="296"/>
        <end position="308"/>
    </location>
</feature>
<dbReference type="Proteomes" id="UP000092445">
    <property type="component" value="Unassembled WGS sequence"/>
</dbReference>
<feature type="compositionally biased region" description="Basic and acidic residues" evidence="1">
    <location>
        <begin position="476"/>
        <end position="489"/>
    </location>
</feature>